<sequence>MDHPSPPPPAPLLEGSCLAFIPAPRQRRRADGWTPETQACFIRALEAMGSVGPAAKAVGMGRASAYRLRERPGAESFAAAWDRAISMGRMRQYDYAMDRALNGVTIVRVLRGGAVDVSGGPDMAVVHAALRDETVPPSRLKATKETE</sequence>
<dbReference type="AlphaFoldDB" id="A0A7W9ERN3"/>
<reference evidence="1 2" key="1">
    <citation type="submission" date="2020-08" db="EMBL/GenBank/DDBJ databases">
        <title>Genomic Encyclopedia of Type Strains, Phase IV (KMG-IV): sequencing the most valuable type-strain genomes for metagenomic binning, comparative biology and taxonomic classification.</title>
        <authorList>
            <person name="Goeker M."/>
        </authorList>
    </citation>
    <scope>NUCLEOTIDE SEQUENCE [LARGE SCALE GENOMIC DNA]</scope>
    <source>
        <strain evidence="1 2">DSM 27163</strain>
    </source>
</reference>
<evidence type="ECO:0000313" key="2">
    <source>
        <dbReference type="Proteomes" id="UP000537161"/>
    </source>
</evidence>
<dbReference type="RefSeq" id="WP_184097210.1">
    <property type="nucleotide sequence ID" value="NZ_JACIJH010000004.1"/>
</dbReference>
<evidence type="ECO:0008006" key="3">
    <source>
        <dbReference type="Google" id="ProtNLM"/>
    </source>
</evidence>
<gene>
    <name evidence="1" type="ORF">FHR21_001717</name>
</gene>
<comment type="caution">
    <text evidence="1">The sequence shown here is derived from an EMBL/GenBank/DDBJ whole genome shotgun (WGS) entry which is preliminary data.</text>
</comment>
<proteinExistence type="predicted"/>
<name>A0A7W9ERN3_9SPHN</name>
<evidence type="ECO:0000313" key="1">
    <source>
        <dbReference type="EMBL" id="MBB5706365.1"/>
    </source>
</evidence>
<protein>
    <recommendedName>
        <fullName evidence="3">LysR family transcriptional regulator</fullName>
    </recommendedName>
</protein>
<organism evidence="1 2">
    <name type="scientific">Sphingopyxis panaciterrulae</name>
    <dbReference type="NCBI Taxonomy" id="462372"/>
    <lineage>
        <taxon>Bacteria</taxon>
        <taxon>Pseudomonadati</taxon>
        <taxon>Pseudomonadota</taxon>
        <taxon>Alphaproteobacteria</taxon>
        <taxon>Sphingomonadales</taxon>
        <taxon>Sphingomonadaceae</taxon>
        <taxon>Sphingopyxis</taxon>
    </lineage>
</organism>
<dbReference type="EMBL" id="JACIJH010000004">
    <property type="protein sequence ID" value="MBB5706365.1"/>
    <property type="molecule type" value="Genomic_DNA"/>
</dbReference>
<keyword evidence="2" id="KW-1185">Reference proteome</keyword>
<accession>A0A7W9ERN3</accession>
<dbReference type="Proteomes" id="UP000537161">
    <property type="component" value="Unassembled WGS sequence"/>
</dbReference>